<comment type="caution">
    <text evidence="2">The sequence shown here is derived from an EMBL/GenBank/DDBJ whole genome shotgun (WGS) entry which is preliminary data.</text>
</comment>
<dbReference type="CDD" id="cd05244">
    <property type="entry name" value="BVR-B_like_SDR_a"/>
    <property type="match status" value="1"/>
</dbReference>
<protein>
    <submittedName>
        <fullName evidence="2">NAD(P)H-binding protein</fullName>
    </submittedName>
</protein>
<organism evidence="2 3">
    <name type="scientific">Hufsiella arboris</name>
    <dbReference type="NCBI Taxonomy" id="2695275"/>
    <lineage>
        <taxon>Bacteria</taxon>
        <taxon>Pseudomonadati</taxon>
        <taxon>Bacteroidota</taxon>
        <taxon>Sphingobacteriia</taxon>
        <taxon>Sphingobacteriales</taxon>
        <taxon>Sphingobacteriaceae</taxon>
        <taxon>Hufsiella</taxon>
    </lineage>
</organism>
<feature type="domain" description="NAD(P)-binding" evidence="1">
    <location>
        <begin position="7"/>
        <end position="202"/>
    </location>
</feature>
<gene>
    <name evidence="2" type="ORF">GS399_16550</name>
</gene>
<name>A0A7K1YDC4_9SPHI</name>
<dbReference type="InterPro" id="IPR051606">
    <property type="entry name" value="Polyketide_Oxido-like"/>
</dbReference>
<dbReference type="Proteomes" id="UP000466586">
    <property type="component" value="Unassembled WGS sequence"/>
</dbReference>
<dbReference type="RefSeq" id="WP_160845758.1">
    <property type="nucleotide sequence ID" value="NZ_WVHT01000008.1"/>
</dbReference>
<evidence type="ECO:0000313" key="3">
    <source>
        <dbReference type="Proteomes" id="UP000466586"/>
    </source>
</evidence>
<accession>A0A7K1YDC4</accession>
<keyword evidence="3" id="KW-1185">Reference proteome</keyword>
<dbReference type="EMBL" id="WVHT01000008">
    <property type="protein sequence ID" value="MXV52585.1"/>
    <property type="molecule type" value="Genomic_DNA"/>
</dbReference>
<dbReference type="PANTHER" id="PTHR43355:SF2">
    <property type="entry name" value="FLAVIN REDUCTASE (NADPH)"/>
    <property type="match status" value="1"/>
</dbReference>
<dbReference type="InterPro" id="IPR016040">
    <property type="entry name" value="NAD(P)-bd_dom"/>
</dbReference>
<dbReference type="SUPFAM" id="SSF51735">
    <property type="entry name" value="NAD(P)-binding Rossmann-fold domains"/>
    <property type="match status" value="1"/>
</dbReference>
<dbReference type="PANTHER" id="PTHR43355">
    <property type="entry name" value="FLAVIN REDUCTASE (NADPH)"/>
    <property type="match status" value="1"/>
</dbReference>
<dbReference type="Gene3D" id="3.40.50.720">
    <property type="entry name" value="NAD(P)-binding Rossmann-like Domain"/>
    <property type="match status" value="1"/>
</dbReference>
<evidence type="ECO:0000313" key="2">
    <source>
        <dbReference type="EMBL" id="MXV52585.1"/>
    </source>
</evidence>
<reference evidence="2 3" key="1">
    <citation type="submission" date="2019-11" db="EMBL/GenBank/DDBJ databases">
        <title>Pedobacter sp. HMF7647 Genome sequencing and assembly.</title>
        <authorList>
            <person name="Kang H."/>
            <person name="Kim H."/>
            <person name="Joh K."/>
        </authorList>
    </citation>
    <scope>NUCLEOTIDE SEQUENCE [LARGE SCALE GENOMIC DNA]</scope>
    <source>
        <strain evidence="2 3">HMF7647</strain>
    </source>
</reference>
<dbReference type="AlphaFoldDB" id="A0A7K1YDC4"/>
<dbReference type="GO" id="GO:0016646">
    <property type="term" value="F:oxidoreductase activity, acting on the CH-NH group of donors, NAD or NADP as acceptor"/>
    <property type="evidence" value="ECO:0007669"/>
    <property type="project" value="TreeGrafter"/>
</dbReference>
<proteinExistence type="predicted"/>
<dbReference type="Pfam" id="PF13460">
    <property type="entry name" value="NAD_binding_10"/>
    <property type="match status" value="1"/>
</dbReference>
<dbReference type="InterPro" id="IPR036291">
    <property type="entry name" value="NAD(P)-bd_dom_sf"/>
</dbReference>
<sequence length="217" mass="23580">MKIALIGASGFVGSAILNEALERGHEVTAIVRNPEKITVQNTNLKAEKGDVFKKSEIAGLVKGSDIVISAYNPGWHSENIAQEIIEGSKAIQAEVKEAGVKRFITIGGAGSLEIAPGVQLVDTPEFPKEYKVAASAVRDYLADIKEEQDLDWTFFSPAIEMHQGISIGKTGKYRTGLDNPVFNENNRSILSVEDLAVAILDEAENPKHIKQRFTAAY</sequence>
<evidence type="ECO:0000259" key="1">
    <source>
        <dbReference type="Pfam" id="PF13460"/>
    </source>
</evidence>